<accession>A0ABZ0YES8</accession>
<reference evidence="2 3" key="1">
    <citation type="submission" date="2023-11" db="EMBL/GenBank/DDBJ databases">
        <title>MicrobeMod: A computational toolkit for identifying prokaryotic methylation and restriction-modification with nanopore sequencing.</title>
        <authorList>
            <person name="Crits-Christoph A."/>
            <person name="Kang S.C."/>
            <person name="Lee H."/>
            <person name="Ostrov N."/>
        </authorList>
    </citation>
    <scope>NUCLEOTIDE SEQUENCE [LARGE SCALE GENOMIC DNA]</scope>
    <source>
        <strain evidence="2 3">ATCC 43984</strain>
    </source>
</reference>
<gene>
    <name evidence="2" type="ORF">SR908_05135</name>
</gene>
<evidence type="ECO:0000313" key="2">
    <source>
        <dbReference type="EMBL" id="WQH10054.1"/>
    </source>
</evidence>
<dbReference type="Proteomes" id="UP001321908">
    <property type="component" value="Chromosome"/>
</dbReference>
<protein>
    <recommendedName>
        <fullName evidence="4">Hmc operon protein 4</fullName>
    </recommendedName>
</protein>
<dbReference type="EMBL" id="CP140151">
    <property type="protein sequence ID" value="WQH10054.1"/>
    <property type="molecule type" value="Genomic_DNA"/>
</dbReference>
<sequence>MHDLALESFKKLTHHAYWLVGLFFVLSIGWIWLEEKIISSIKKKPGNNK</sequence>
<proteinExistence type="predicted"/>
<dbReference type="RefSeq" id="WP_246919504.1">
    <property type="nucleotide sequence ID" value="NZ_CP140151.1"/>
</dbReference>
<evidence type="ECO:0008006" key="4">
    <source>
        <dbReference type="Google" id="ProtNLM"/>
    </source>
</evidence>
<evidence type="ECO:0000313" key="3">
    <source>
        <dbReference type="Proteomes" id="UP001321908"/>
    </source>
</evidence>
<keyword evidence="1" id="KW-1133">Transmembrane helix</keyword>
<name>A0ABZ0YES8_9GAMM</name>
<feature type="transmembrane region" description="Helical" evidence="1">
    <location>
        <begin position="15"/>
        <end position="33"/>
    </location>
</feature>
<keyword evidence="1" id="KW-0472">Membrane</keyword>
<keyword evidence="1" id="KW-0812">Transmembrane</keyword>
<organism evidence="2 3">
    <name type="scientific">Chromohalobacter canadensis</name>
    <dbReference type="NCBI Taxonomy" id="141389"/>
    <lineage>
        <taxon>Bacteria</taxon>
        <taxon>Pseudomonadati</taxon>
        <taxon>Pseudomonadota</taxon>
        <taxon>Gammaproteobacteria</taxon>
        <taxon>Oceanospirillales</taxon>
        <taxon>Halomonadaceae</taxon>
        <taxon>Chromohalobacter</taxon>
    </lineage>
</organism>
<evidence type="ECO:0000256" key="1">
    <source>
        <dbReference type="SAM" id="Phobius"/>
    </source>
</evidence>
<keyword evidence="3" id="KW-1185">Reference proteome</keyword>